<dbReference type="PANTHER" id="PTHR48105">
    <property type="entry name" value="THIOREDOXIN REDUCTASE 1-RELATED-RELATED"/>
    <property type="match status" value="1"/>
</dbReference>
<name>A0A5C1NJX7_9GAMM</name>
<keyword evidence="5" id="KW-1185">Reference proteome</keyword>
<dbReference type="SUPFAM" id="SSF51905">
    <property type="entry name" value="FAD/NAD(P)-binding domain"/>
    <property type="match status" value="1"/>
</dbReference>
<evidence type="ECO:0000256" key="2">
    <source>
        <dbReference type="ARBA" id="ARBA00023002"/>
    </source>
</evidence>
<organism evidence="4 5">
    <name type="scientific">Halomonas binhaiensis</name>
    <dbReference type="NCBI Taxonomy" id="2562282"/>
    <lineage>
        <taxon>Bacteria</taxon>
        <taxon>Pseudomonadati</taxon>
        <taxon>Pseudomonadota</taxon>
        <taxon>Gammaproteobacteria</taxon>
        <taxon>Oceanospirillales</taxon>
        <taxon>Halomonadaceae</taxon>
        <taxon>Halomonas</taxon>
    </lineage>
</organism>
<evidence type="ECO:0000313" key="5">
    <source>
        <dbReference type="Proteomes" id="UP000324285"/>
    </source>
</evidence>
<dbReference type="PRINTS" id="PR00469">
    <property type="entry name" value="PNDRDTASEII"/>
</dbReference>
<dbReference type="EMBL" id="CP038437">
    <property type="protein sequence ID" value="QEM82991.1"/>
    <property type="molecule type" value="Genomic_DNA"/>
</dbReference>
<dbReference type="Gene3D" id="3.50.50.60">
    <property type="entry name" value="FAD/NAD(P)-binding domain"/>
    <property type="match status" value="2"/>
</dbReference>
<protein>
    <submittedName>
        <fullName evidence="4">NAD(P)/FAD-dependent oxidoreductase</fullName>
    </submittedName>
</protein>
<feature type="domain" description="FAD/NAD(P)-binding" evidence="3">
    <location>
        <begin position="11"/>
        <end position="281"/>
    </location>
</feature>
<dbReference type="GO" id="GO:0016491">
    <property type="term" value="F:oxidoreductase activity"/>
    <property type="evidence" value="ECO:0007669"/>
    <property type="project" value="UniProtKB-KW"/>
</dbReference>
<dbReference type="InterPro" id="IPR023753">
    <property type="entry name" value="FAD/NAD-binding_dom"/>
</dbReference>
<dbReference type="Pfam" id="PF07992">
    <property type="entry name" value="Pyr_redox_2"/>
    <property type="match status" value="1"/>
</dbReference>
<keyword evidence="1" id="KW-0285">Flavoprotein</keyword>
<dbReference type="InterPro" id="IPR036188">
    <property type="entry name" value="FAD/NAD-bd_sf"/>
</dbReference>
<keyword evidence="2" id="KW-0560">Oxidoreductase</keyword>
<sequence>MTIERQARDADVIVIGGSYAGQSAAMQLARARKRVVVMDAGLRRNRFAASSHGLVGQDGRSPDAIALDGRRQVEAYPNVEWWEDSALRARHGNQGFEVESASGRCFQAATLVIATGVVDELPAIEGLEQRWGKSVFHCPYCHGYELEQGRIGVIAVGPMSLHHAMMLPDWGDVTLFTNQALQPGPDEHQVLIDKGVTIEPQGIKRIVDTATVELQDGRQIALDGIFTVSRTRMASPIAEQLGCVMEEGPMGPYIVTDETKETSVPGVFACGDAARMAGSVSFALGDGAQAGISAHRKLIFA</sequence>
<evidence type="ECO:0000259" key="3">
    <source>
        <dbReference type="Pfam" id="PF07992"/>
    </source>
</evidence>
<evidence type="ECO:0000313" key="4">
    <source>
        <dbReference type="EMBL" id="QEM82991.1"/>
    </source>
</evidence>
<dbReference type="KEGG" id="hbh:E4T21_16630"/>
<reference evidence="4" key="1">
    <citation type="submission" date="2021-02" db="EMBL/GenBank/DDBJ databases">
        <title>Strain Y2R2, a novel species of the genus Halomonas.</title>
        <authorList>
            <person name="Huang H."/>
        </authorList>
    </citation>
    <scope>NUCLEOTIDE SEQUENCE</scope>
    <source>
        <strain evidence="4">Y2R2</strain>
    </source>
</reference>
<dbReference type="AlphaFoldDB" id="A0A5C1NJX7"/>
<proteinExistence type="predicted"/>
<dbReference type="RefSeq" id="WP_149286113.1">
    <property type="nucleotide sequence ID" value="NZ_CP038437.2"/>
</dbReference>
<dbReference type="Proteomes" id="UP000324285">
    <property type="component" value="Chromosome"/>
</dbReference>
<dbReference type="PRINTS" id="PR00368">
    <property type="entry name" value="FADPNR"/>
</dbReference>
<dbReference type="InterPro" id="IPR050097">
    <property type="entry name" value="Ferredoxin-NADP_redctase_2"/>
</dbReference>
<gene>
    <name evidence="4" type="ORF">E4T21_16630</name>
</gene>
<evidence type="ECO:0000256" key="1">
    <source>
        <dbReference type="ARBA" id="ARBA00022630"/>
    </source>
</evidence>
<dbReference type="OrthoDB" id="9786503at2"/>
<accession>A0A5C1NJX7</accession>